<keyword evidence="2" id="KW-0677">Repeat</keyword>
<dbReference type="STRING" id="180088.A0A1J8QA84"/>
<dbReference type="PROSITE" id="PS50294">
    <property type="entry name" value="WD_REPEATS_REGION"/>
    <property type="match status" value="1"/>
</dbReference>
<proteinExistence type="predicted"/>
<reference evidence="4 5" key="1">
    <citation type="submission" date="2016-03" db="EMBL/GenBank/DDBJ databases">
        <title>Comparative genomics of the ectomycorrhizal sister species Rhizopogon vinicolor and Rhizopogon vesiculosus (Basidiomycota: Boletales) reveals a divergence of the mating type B locus.</title>
        <authorList>
            <person name="Mujic A.B."/>
            <person name="Kuo A."/>
            <person name="Tritt A."/>
            <person name="Lipzen A."/>
            <person name="Chen C."/>
            <person name="Johnson J."/>
            <person name="Sharma A."/>
            <person name="Barry K."/>
            <person name="Grigoriev I.V."/>
            <person name="Spatafora J.W."/>
        </authorList>
    </citation>
    <scope>NUCLEOTIDE SEQUENCE [LARGE SCALE GENOMIC DNA]</scope>
    <source>
        <strain evidence="4 5">AM-OR11-056</strain>
    </source>
</reference>
<dbReference type="AlphaFoldDB" id="A0A1J8QA84"/>
<dbReference type="SMART" id="SM00320">
    <property type="entry name" value="WD40"/>
    <property type="match status" value="3"/>
</dbReference>
<dbReference type="PROSITE" id="PS50082">
    <property type="entry name" value="WD_REPEATS_2"/>
    <property type="match status" value="2"/>
</dbReference>
<dbReference type="InterPro" id="IPR036322">
    <property type="entry name" value="WD40_repeat_dom_sf"/>
</dbReference>
<keyword evidence="1 3" id="KW-0853">WD repeat</keyword>
<sequence>RINEGARKLELDKVIGVCSNPDQVPCATWARTVDGHAIVTGSTDGKLRMRSPENRTCNLEINAHSDRICAVVPSPDKRVLASASYDHTLRVLDLKAKSLMIGPPLEHSAELSCAAFAAGGTLLAAGTWDGMIYVWEISDLLMEKVTNVHDTDADKKGAPDATTPLPGVNVRSLGVDSTIPTRAFARHKPARRGSPRYGNDFWGTREVARYKARISQEPLIMIMNFLSAWIFSVLPKKWSRKSQAESETPELANPSIDVDNERLVDLTTNVVKESNYPIAQGSICDVWKCQYNGQDDSIEVAVKSVRIEIPNDHFKGIVNKVGRYDLEHVEVLVMIRDHFQRLMDDFSRWKQLKHDHILPLCGITYGFGPVPAMVYPWMHNGTLSTYLDKHHDNLTQIHKFDLVSPPCKYCITTHRSHDSLLM</sequence>
<dbReference type="InterPro" id="IPR019775">
    <property type="entry name" value="WD40_repeat_CS"/>
</dbReference>
<feature type="repeat" description="WD" evidence="3">
    <location>
        <begin position="61"/>
        <end position="102"/>
    </location>
</feature>
<dbReference type="EMBL" id="LVVM01001751">
    <property type="protein sequence ID" value="OJA17909.1"/>
    <property type="molecule type" value="Genomic_DNA"/>
</dbReference>
<evidence type="ECO:0000313" key="5">
    <source>
        <dbReference type="Proteomes" id="UP000183567"/>
    </source>
</evidence>
<dbReference type="InterPro" id="IPR011009">
    <property type="entry name" value="Kinase-like_dom_sf"/>
</dbReference>
<dbReference type="InterPro" id="IPR001680">
    <property type="entry name" value="WD40_rpt"/>
</dbReference>
<dbReference type="PANTHER" id="PTHR19848">
    <property type="entry name" value="WD40 REPEAT PROTEIN"/>
    <property type="match status" value="1"/>
</dbReference>
<protein>
    <submittedName>
        <fullName evidence="4">Uncharacterized protein</fullName>
    </submittedName>
</protein>
<feature type="non-terminal residue" evidence="4">
    <location>
        <position position="1"/>
    </location>
</feature>
<name>A0A1J8QA84_9AGAM</name>
<gene>
    <name evidence="4" type="ORF">AZE42_09199</name>
</gene>
<dbReference type="SUPFAM" id="SSF50978">
    <property type="entry name" value="WD40 repeat-like"/>
    <property type="match status" value="1"/>
</dbReference>
<dbReference type="PROSITE" id="PS00678">
    <property type="entry name" value="WD_REPEATS_1"/>
    <property type="match status" value="1"/>
</dbReference>
<dbReference type="Proteomes" id="UP000183567">
    <property type="component" value="Unassembled WGS sequence"/>
</dbReference>
<evidence type="ECO:0000256" key="1">
    <source>
        <dbReference type="ARBA" id="ARBA00022574"/>
    </source>
</evidence>
<keyword evidence="5" id="KW-1185">Reference proteome</keyword>
<accession>A0A1J8QA84</accession>
<dbReference type="OrthoDB" id="2689963at2759"/>
<evidence type="ECO:0000256" key="2">
    <source>
        <dbReference type="ARBA" id="ARBA00022737"/>
    </source>
</evidence>
<evidence type="ECO:0000313" key="4">
    <source>
        <dbReference type="EMBL" id="OJA17909.1"/>
    </source>
</evidence>
<dbReference type="Pfam" id="PF00400">
    <property type="entry name" value="WD40"/>
    <property type="match status" value="2"/>
</dbReference>
<evidence type="ECO:0000256" key="3">
    <source>
        <dbReference type="PROSITE-ProRule" id="PRU00221"/>
    </source>
</evidence>
<dbReference type="SUPFAM" id="SSF56112">
    <property type="entry name" value="Protein kinase-like (PK-like)"/>
    <property type="match status" value="1"/>
</dbReference>
<dbReference type="InterPro" id="IPR015943">
    <property type="entry name" value="WD40/YVTN_repeat-like_dom_sf"/>
</dbReference>
<comment type="caution">
    <text evidence="4">The sequence shown here is derived from an EMBL/GenBank/DDBJ whole genome shotgun (WGS) entry which is preliminary data.</text>
</comment>
<feature type="repeat" description="WD" evidence="3">
    <location>
        <begin position="104"/>
        <end position="138"/>
    </location>
</feature>
<dbReference type="PANTHER" id="PTHR19848:SF8">
    <property type="entry name" value="F-BOX AND WD REPEAT DOMAIN CONTAINING 7"/>
    <property type="match status" value="1"/>
</dbReference>
<dbReference type="Gene3D" id="2.130.10.10">
    <property type="entry name" value="YVTN repeat-like/Quinoprotein amine dehydrogenase"/>
    <property type="match status" value="1"/>
</dbReference>
<dbReference type="Gene3D" id="1.10.510.10">
    <property type="entry name" value="Transferase(Phosphotransferase) domain 1"/>
    <property type="match status" value="1"/>
</dbReference>
<organism evidence="4 5">
    <name type="scientific">Rhizopogon vesiculosus</name>
    <dbReference type="NCBI Taxonomy" id="180088"/>
    <lineage>
        <taxon>Eukaryota</taxon>
        <taxon>Fungi</taxon>
        <taxon>Dikarya</taxon>
        <taxon>Basidiomycota</taxon>
        <taxon>Agaricomycotina</taxon>
        <taxon>Agaricomycetes</taxon>
        <taxon>Agaricomycetidae</taxon>
        <taxon>Boletales</taxon>
        <taxon>Suillineae</taxon>
        <taxon>Rhizopogonaceae</taxon>
        <taxon>Rhizopogon</taxon>
    </lineage>
</organism>